<feature type="compositionally biased region" description="Basic and acidic residues" evidence="1">
    <location>
        <begin position="86"/>
        <end position="112"/>
    </location>
</feature>
<dbReference type="Proteomes" id="UP000499080">
    <property type="component" value="Unassembled WGS sequence"/>
</dbReference>
<sequence>MIRARISLSRCTDIHRGSLTSVIYRDEVFNSCLRPYAGAIDEELILMDDAQNCFRRLDGTSVMNVVLMLRCEFVSRSVRATSAPRAEGHQWRARQDVKTSLEERKGEAEIDRRKRRRIRKA</sequence>
<reference evidence="2 3" key="1">
    <citation type="journal article" date="2019" name="Sci. Rep.">
        <title>Orb-weaving spider Araneus ventricosus genome elucidates the spidroin gene catalogue.</title>
        <authorList>
            <person name="Kono N."/>
            <person name="Nakamura H."/>
            <person name="Ohtoshi R."/>
            <person name="Moran D.A.P."/>
            <person name="Shinohara A."/>
            <person name="Yoshida Y."/>
            <person name="Fujiwara M."/>
            <person name="Mori M."/>
            <person name="Tomita M."/>
            <person name="Arakawa K."/>
        </authorList>
    </citation>
    <scope>NUCLEOTIDE SEQUENCE [LARGE SCALE GENOMIC DNA]</scope>
</reference>
<proteinExistence type="predicted"/>
<evidence type="ECO:0000313" key="2">
    <source>
        <dbReference type="EMBL" id="GBN91635.1"/>
    </source>
</evidence>
<name>A0A4Y2SXM6_ARAVE</name>
<dbReference type="EMBL" id="BGPR01023989">
    <property type="protein sequence ID" value="GBN91635.1"/>
    <property type="molecule type" value="Genomic_DNA"/>
</dbReference>
<organism evidence="2 3">
    <name type="scientific">Araneus ventricosus</name>
    <name type="common">Orbweaver spider</name>
    <name type="synonym">Epeira ventricosa</name>
    <dbReference type="NCBI Taxonomy" id="182803"/>
    <lineage>
        <taxon>Eukaryota</taxon>
        <taxon>Metazoa</taxon>
        <taxon>Ecdysozoa</taxon>
        <taxon>Arthropoda</taxon>
        <taxon>Chelicerata</taxon>
        <taxon>Arachnida</taxon>
        <taxon>Araneae</taxon>
        <taxon>Araneomorphae</taxon>
        <taxon>Entelegynae</taxon>
        <taxon>Araneoidea</taxon>
        <taxon>Araneidae</taxon>
        <taxon>Araneus</taxon>
    </lineage>
</organism>
<evidence type="ECO:0000256" key="1">
    <source>
        <dbReference type="SAM" id="MobiDB-lite"/>
    </source>
</evidence>
<dbReference type="OrthoDB" id="25402at2759"/>
<comment type="caution">
    <text evidence="2">The sequence shown here is derived from an EMBL/GenBank/DDBJ whole genome shotgun (WGS) entry which is preliminary data.</text>
</comment>
<feature type="region of interest" description="Disordered" evidence="1">
    <location>
        <begin position="79"/>
        <end position="121"/>
    </location>
</feature>
<protein>
    <submittedName>
        <fullName evidence="2">Uncharacterized protein</fullName>
    </submittedName>
</protein>
<accession>A0A4Y2SXM6</accession>
<keyword evidence="3" id="KW-1185">Reference proteome</keyword>
<gene>
    <name evidence="2" type="ORF">AVEN_180506_1</name>
</gene>
<dbReference type="AlphaFoldDB" id="A0A4Y2SXM6"/>
<evidence type="ECO:0000313" key="3">
    <source>
        <dbReference type="Proteomes" id="UP000499080"/>
    </source>
</evidence>